<dbReference type="SMART" id="SM00065">
    <property type="entry name" value="GAF"/>
    <property type="match status" value="1"/>
</dbReference>
<dbReference type="SMART" id="SM00471">
    <property type="entry name" value="HDc"/>
    <property type="match status" value="1"/>
</dbReference>
<dbReference type="InterPro" id="IPR037522">
    <property type="entry name" value="HD_GYP_dom"/>
</dbReference>
<organism evidence="4">
    <name type="scientific">hydrothermal vent metagenome</name>
    <dbReference type="NCBI Taxonomy" id="652676"/>
    <lineage>
        <taxon>unclassified sequences</taxon>
        <taxon>metagenomes</taxon>
        <taxon>ecological metagenomes</taxon>
    </lineage>
</organism>
<dbReference type="InterPro" id="IPR029016">
    <property type="entry name" value="GAF-like_dom_sf"/>
</dbReference>
<keyword evidence="1" id="KW-0175">Coiled coil</keyword>
<dbReference type="AlphaFoldDB" id="A0A3B0ZLU7"/>
<dbReference type="SUPFAM" id="SSF109604">
    <property type="entry name" value="HD-domain/PDEase-like"/>
    <property type="match status" value="2"/>
</dbReference>
<feature type="domain" description="FHA" evidence="2">
    <location>
        <begin position="32"/>
        <end position="87"/>
    </location>
</feature>
<gene>
    <name evidence="4" type="ORF">MNBD_GAMMA20-2191</name>
</gene>
<dbReference type="InterPro" id="IPR003018">
    <property type="entry name" value="GAF"/>
</dbReference>
<dbReference type="Pfam" id="PF00498">
    <property type="entry name" value="FHA"/>
    <property type="match status" value="1"/>
</dbReference>
<dbReference type="SMART" id="SM00240">
    <property type="entry name" value="FHA"/>
    <property type="match status" value="1"/>
</dbReference>
<dbReference type="PANTHER" id="PTHR43155:SF2">
    <property type="entry name" value="CYCLIC DI-GMP PHOSPHODIESTERASE PA4108"/>
    <property type="match status" value="1"/>
</dbReference>
<dbReference type="PANTHER" id="PTHR43155">
    <property type="entry name" value="CYCLIC DI-GMP PHOSPHODIESTERASE PA4108-RELATED"/>
    <property type="match status" value="1"/>
</dbReference>
<feature type="domain" description="HD-GYP" evidence="3">
    <location>
        <begin position="362"/>
        <end position="686"/>
    </location>
</feature>
<feature type="coiled-coil region" evidence="1">
    <location>
        <begin position="486"/>
        <end position="513"/>
    </location>
</feature>
<dbReference type="CDD" id="cd00060">
    <property type="entry name" value="FHA"/>
    <property type="match status" value="1"/>
</dbReference>
<dbReference type="InterPro" id="IPR000253">
    <property type="entry name" value="FHA_dom"/>
</dbReference>
<evidence type="ECO:0008006" key="5">
    <source>
        <dbReference type="Google" id="ProtNLM"/>
    </source>
</evidence>
<dbReference type="CDD" id="cd00077">
    <property type="entry name" value="HDc"/>
    <property type="match status" value="1"/>
</dbReference>
<sequence length="686" mass="76462">MTKTDTLTLHTASLEVLNGTLAGKSFPLHDETLVGRSEEESADCDSHIRLPDSRVSRQHVRIVRRNGGYVIQDLDSTNGTLLNARPLTPKEFYALREGSNLQLGGVHLRFRPPTSGKDDVSAGRSWESEIGHNEEAFDLALIAGEVMAERQASSASLVLVGSKTSKPDLSMAIDAQEALRLLKANLDEDRVAATDVQRRLRALAQVSIGLGGQNNHEDLLAKVMGFIFDIFPAAEHAYGLLCIDAGQCGESLKPVVAMSRKERSVEAVLSRAIVNEVISRHRAILSSDASSDKRFDSHESIIGLGIRSVMCVPLLLDDEVLGLIQVDTRSTHAFDSEDLQILSGIGVQAAIALKNLGLVEDIRQLFEGFVTASVHAIEARDPSTAGHSFRVAEYSQRLAEAVGCSNVPELREVNFTREQMNELRYAALLHDFGKVGVREHVLTKSHKLYPRQFELMQARFQYACASLERHAYRELLDQQELEQLSTEEFRIRRRRMERNLAQETQRIRQFMALIVKANEPAVFHQTIPPALQQVVDYCFPGEGGEPIPLLSAFEMEALTLARGSLTPDERQEIEYHVSHTYAFLQHIPWTKGLASVPDIAYSHHEKLDGSGYPRGLRRKQIPLQARIMTVTDIYDALTAGDRPYKQSLPEELALDILRDEAARGKIEADLVDIFIDSNAYRLLPER</sequence>
<dbReference type="SUPFAM" id="SSF49879">
    <property type="entry name" value="SMAD/FHA domain"/>
    <property type="match status" value="1"/>
</dbReference>
<name>A0A3B0ZLU7_9ZZZZ</name>
<evidence type="ECO:0000259" key="2">
    <source>
        <dbReference type="PROSITE" id="PS50006"/>
    </source>
</evidence>
<dbReference type="InterPro" id="IPR008984">
    <property type="entry name" value="SMAD_FHA_dom_sf"/>
</dbReference>
<dbReference type="EMBL" id="UOFU01000002">
    <property type="protein sequence ID" value="VAW92631.1"/>
    <property type="molecule type" value="Genomic_DNA"/>
</dbReference>
<evidence type="ECO:0000313" key="4">
    <source>
        <dbReference type="EMBL" id="VAW92631.1"/>
    </source>
</evidence>
<dbReference type="Pfam" id="PF13487">
    <property type="entry name" value="HD_5"/>
    <property type="match status" value="1"/>
</dbReference>
<evidence type="ECO:0000256" key="1">
    <source>
        <dbReference type="SAM" id="Coils"/>
    </source>
</evidence>
<dbReference type="Gene3D" id="2.60.200.20">
    <property type="match status" value="1"/>
</dbReference>
<dbReference type="PROSITE" id="PS51832">
    <property type="entry name" value="HD_GYP"/>
    <property type="match status" value="1"/>
</dbReference>
<dbReference type="Gene3D" id="3.30.450.40">
    <property type="match status" value="1"/>
</dbReference>
<dbReference type="InterPro" id="IPR006674">
    <property type="entry name" value="HD_domain"/>
</dbReference>
<dbReference type="Pfam" id="PF01966">
    <property type="entry name" value="HD"/>
    <property type="match status" value="1"/>
</dbReference>
<dbReference type="Gene3D" id="1.10.3210.10">
    <property type="entry name" value="Hypothetical protein af1432"/>
    <property type="match status" value="2"/>
</dbReference>
<protein>
    <recommendedName>
        <fullName evidence="5">FHA domain-containing protein</fullName>
    </recommendedName>
</protein>
<reference evidence="4" key="1">
    <citation type="submission" date="2018-06" db="EMBL/GenBank/DDBJ databases">
        <authorList>
            <person name="Zhirakovskaya E."/>
        </authorList>
    </citation>
    <scope>NUCLEOTIDE SEQUENCE</scope>
</reference>
<dbReference type="PROSITE" id="PS50006">
    <property type="entry name" value="FHA_DOMAIN"/>
    <property type="match status" value="1"/>
</dbReference>
<proteinExistence type="predicted"/>
<dbReference type="SUPFAM" id="SSF55781">
    <property type="entry name" value="GAF domain-like"/>
    <property type="match status" value="1"/>
</dbReference>
<dbReference type="Pfam" id="PF01590">
    <property type="entry name" value="GAF"/>
    <property type="match status" value="1"/>
</dbReference>
<dbReference type="InterPro" id="IPR003607">
    <property type="entry name" value="HD/PDEase_dom"/>
</dbReference>
<evidence type="ECO:0000259" key="3">
    <source>
        <dbReference type="PROSITE" id="PS51832"/>
    </source>
</evidence>
<accession>A0A3B0ZLU7</accession>